<keyword evidence="4" id="KW-1185">Reference proteome</keyword>
<accession>A0ABY6K5J5</accession>
<evidence type="ECO:0000256" key="1">
    <source>
        <dbReference type="SAM" id="MobiDB-lite"/>
    </source>
</evidence>
<dbReference type="Proteomes" id="UP001235939">
    <property type="component" value="Chromosome 02"/>
</dbReference>
<gene>
    <name evidence="3" type="ORF">LAZ67_2006673</name>
</gene>
<protein>
    <recommendedName>
        <fullName evidence="2">Retrotransposon gag domain-containing protein</fullName>
    </recommendedName>
</protein>
<dbReference type="PANTHER" id="PTHR33194">
    <property type="entry name" value="ZINC KNUCKLE DOMAINCONTAINING PROTEIN"/>
    <property type="match status" value="1"/>
</dbReference>
<proteinExistence type="predicted"/>
<name>A0ABY6K5J5_9ARAC</name>
<dbReference type="Pfam" id="PF03732">
    <property type="entry name" value="Retrotrans_gag"/>
    <property type="match status" value="1"/>
</dbReference>
<feature type="region of interest" description="Disordered" evidence="1">
    <location>
        <begin position="291"/>
        <end position="331"/>
    </location>
</feature>
<dbReference type="InterPro" id="IPR005162">
    <property type="entry name" value="Retrotrans_gag_dom"/>
</dbReference>
<dbReference type="EMBL" id="CP092864">
    <property type="protein sequence ID" value="UYV64136.1"/>
    <property type="molecule type" value="Genomic_DNA"/>
</dbReference>
<evidence type="ECO:0000259" key="2">
    <source>
        <dbReference type="Pfam" id="PF03732"/>
    </source>
</evidence>
<sequence>MYKPLSLQMKDTSANAGYRDSHQTKSSPSRIATRAIYSACFSCSEENGERRKPTSLPSVERPYCLLGRTWGGFERWLSDIQRVARYNKWDDSMCLANVIFYLTGTAKCWFENFEEILNSWEEFKIKFCEIFGNKEDAARKAENILRTRAQTSGENVESYIQEVLLLCKQSNPRMSEGEKVSHLIKGVAEEVYQALVGKDISTVDQFVAFCRRFEAFKRMRVAPPRFNRLPNVTTISTAESENLEALVRRIVREEVEKFMAPPSTFAAQDMDTPLPDLQDVIRSEIQQTLAPISAPRQPESFRPRRQYLPQNDQGYRRRTEGPPNNQRTQWRTEDDKPICFHWGRPGHVVRYCRERQQVFAEARSRNGGEGRNLVALIKKSCGDI</sequence>
<evidence type="ECO:0000313" key="4">
    <source>
        <dbReference type="Proteomes" id="UP001235939"/>
    </source>
</evidence>
<dbReference type="PANTHER" id="PTHR33194:SF4">
    <property type="entry name" value="CCHC-TYPE DOMAIN-CONTAINING PROTEIN"/>
    <property type="match status" value="1"/>
</dbReference>
<feature type="domain" description="Retrotransposon gag" evidence="2">
    <location>
        <begin position="99"/>
        <end position="188"/>
    </location>
</feature>
<evidence type="ECO:0000313" key="3">
    <source>
        <dbReference type="EMBL" id="UYV64136.1"/>
    </source>
</evidence>
<organism evidence="3 4">
    <name type="scientific">Cordylochernes scorpioides</name>
    <dbReference type="NCBI Taxonomy" id="51811"/>
    <lineage>
        <taxon>Eukaryota</taxon>
        <taxon>Metazoa</taxon>
        <taxon>Ecdysozoa</taxon>
        <taxon>Arthropoda</taxon>
        <taxon>Chelicerata</taxon>
        <taxon>Arachnida</taxon>
        <taxon>Pseudoscorpiones</taxon>
        <taxon>Cheliferoidea</taxon>
        <taxon>Chernetidae</taxon>
        <taxon>Cordylochernes</taxon>
    </lineage>
</organism>
<reference evidence="3 4" key="1">
    <citation type="submission" date="2022-01" db="EMBL/GenBank/DDBJ databases">
        <title>A chromosomal length assembly of Cordylochernes scorpioides.</title>
        <authorList>
            <person name="Zeh D."/>
            <person name="Zeh J."/>
        </authorList>
    </citation>
    <scope>NUCLEOTIDE SEQUENCE [LARGE SCALE GENOMIC DNA]</scope>
    <source>
        <strain evidence="3">IN4F17</strain>
        <tissue evidence="3">Whole Body</tissue>
    </source>
</reference>